<evidence type="ECO:0000313" key="2">
    <source>
        <dbReference type="Proteomes" id="UP000219621"/>
    </source>
</evidence>
<evidence type="ECO:0000313" key="1">
    <source>
        <dbReference type="EMBL" id="SOD89349.1"/>
    </source>
</evidence>
<gene>
    <name evidence="1" type="ORF">SAMN05421508_101190</name>
</gene>
<organism evidence="1 2">
    <name type="scientific">Caenispirillum bisanense</name>
    <dbReference type="NCBI Taxonomy" id="414052"/>
    <lineage>
        <taxon>Bacteria</taxon>
        <taxon>Pseudomonadati</taxon>
        <taxon>Pseudomonadota</taxon>
        <taxon>Alphaproteobacteria</taxon>
        <taxon>Rhodospirillales</taxon>
        <taxon>Novispirillaceae</taxon>
        <taxon>Caenispirillum</taxon>
    </lineage>
</organism>
<reference evidence="1 2" key="1">
    <citation type="submission" date="2017-09" db="EMBL/GenBank/DDBJ databases">
        <authorList>
            <person name="Ehlers B."/>
            <person name="Leendertz F.H."/>
        </authorList>
    </citation>
    <scope>NUCLEOTIDE SEQUENCE [LARGE SCALE GENOMIC DNA]</scope>
    <source>
        <strain evidence="1 2">USBA 140</strain>
    </source>
</reference>
<dbReference type="Proteomes" id="UP000219621">
    <property type="component" value="Unassembled WGS sequence"/>
</dbReference>
<proteinExistence type="predicted"/>
<accession>A0A286G2E3</accession>
<keyword evidence="2" id="KW-1185">Reference proteome</keyword>
<sequence length="79" mass="7207">MTTTLRTRPLAVLAAVALSLGVTGCSGLNEQEQRALTGGAIGAAGGAAAGALLGGSVVGGALLGGGGGALLGAFTDIGE</sequence>
<name>A0A286G2E3_9PROT</name>
<protein>
    <submittedName>
        <fullName evidence="1">Uncharacterized protein</fullName>
    </submittedName>
</protein>
<dbReference type="EMBL" id="OCNJ01000001">
    <property type="protein sequence ID" value="SOD89349.1"/>
    <property type="molecule type" value="Genomic_DNA"/>
</dbReference>
<dbReference type="RefSeq" id="WP_097277106.1">
    <property type="nucleotide sequence ID" value="NZ_OCNJ01000001.1"/>
</dbReference>
<dbReference type="AlphaFoldDB" id="A0A286G2E3"/>
<dbReference type="PROSITE" id="PS51257">
    <property type="entry name" value="PROKAR_LIPOPROTEIN"/>
    <property type="match status" value="1"/>
</dbReference>